<dbReference type="EMBL" id="QGNW01000055">
    <property type="protein sequence ID" value="RVX05679.1"/>
    <property type="molecule type" value="Genomic_DNA"/>
</dbReference>
<dbReference type="Pfam" id="PF00078">
    <property type="entry name" value="RVT_1"/>
    <property type="match status" value="1"/>
</dbReference>
<dbReference type="PANTHER" id="PTHR33116">
    <property type="entry name" value="REVERSE TRANSCRIPTASE ZINC-BINDING DOMAIN-CONTAINING PROTEIN-RELATED-RELATED"/>
    <property type="match status" value="1"/>
</dbReference>
<dbReference type="PANTHER" id="PTHR33116:SF78">
    <property type="entry name" value="OS12G0587133 PROTEIN"/>
    <property type="match status" value="1"/>
</dbReference>
<dbReference type="SUPFAM" id="SSF56672">
    <property type="entry name" value="DNA/RNA polymerases"/>
    <property type="match status" value="1"/>
</dbReference>
<dbReference type="InterPro" id="IPR000477">
    <property type="entry name" value="RT_dom"/>
</dbReference>
<evidence type="ECO:0000313" key="3">
    <source>
        <dbReference type="Proteomes" id="UP000288805"/>
    </source>
</evidence>
<dbReference type="AlphaFoldDB" id="A0A438J9N7"/>
<evidence type="ECO:0000259" key="1">
    <source>
        <dbReference type="PROSITE" id="PS50878"/>
    </source>
</evidence>
<dbReference type="Proteomes" id="UP000288805">
    <property type="component" value="Unassembled WGS sequence"/>
</dbReference>
<protein>
    <submittedName>
        <fullName evidence="2">Putative mitochondrial protein</fullName>
    </submittedName>
</protein>
<sequence length="227" mass="25724">MDSRLKDNVRGVLCKLDIEKTYDHISWSFLLAVLKKMGFGERWIKWIDWCISTVKFSVLINGSPSGFFKSSRGLRQGDPLSSYLFVIATEVFSIMLRRAISGDYLSGWRVSGRRGKGLQISHLLFADNTLVFCEESLDQMTYLSWLLMWFEACLGLRINLEKSEMIPVGRVHNIEGLALELGCKVVGLPSCYLGMPLGAPFNSLAMWDGVEKHFSQKACYVEEAVYI</sequence>
<gene>
    <name evidence="2" type="primary">AtMg01250_101</name>
    <name evidence="2" type="ORF">CK203_027237</name>
</gene>
<evidence type="ECO:0000313" key="2">
    <source>
        <dbReference type="EMBL" id="RVX05679.1"/>
    </source>
</evidence>
<name>A0A438J9N7_VITVI</name>
<reference evidence="2 3" key="1">
    <citation type="journal article" date="2018" name="PLoS Genet.">
        <title>Population sequencing reveals clonal diversity and ancestral inbreeding in the grapevine cultivar Chardonnay.</title>
        <authorList>
            <person name="Roach M.J."/>
            <person name="Johnson D.L."/>
            <person name="Bohlmann J."/>
            <person name="van Vuuren H.J."/>
            <person name="Jones S.J."/>
            <person name="Pretorius I.S."/>
            <person name="Schmidt S.A."/>
            <person name="Borneman A.R."/>
        </authorList>
    </citation>
    <scope>NUCLEOTIDE SEQUENCE [LARGE SCALE GENOMIC DNA]</scope>
    <source>
        <strain evidence="3">cv. Chardonnay</strain>
        <tissue evidence="2">Leaf</tissue>
    </source>
</reference>
<dbReference type="PROSITE" id="PS50878">
    <property type="entry name" value="RT_POL"/>
    <property type="match status" value="1"/>
</dbReference>
<organism evidence="2 3">
    <name type="scientific">Vitis vinifera</name>
    <name type="common">Grape</name>
    <dbReference type="NCBI Taxonomy" id="29760"/>
    <lineage>
        <taxon>Eukaryota</taxon>
        <taxon>Viridiplantae</taxon>
        <taxon>Streptophyta</taxon>
        <taxon>Embryophyta</taxon>
        <taxon>Tracheophyta</taxon>
        <taxon>Spermatophyta</taxon>
        <taxon>Magnoliopsida</taxon>
        <taxon>eudicotyledons</taxon>
        <taxon>Gunneridae</taxon>
        <taxon>Pentapetalae</taxon>
        <taxon>rosids</taxon>
        <taxon>Vitales</taxon>
        <taxon>Vitaceae</taxon>
        <taxon>Viteae</taxon>
        <taxon>Vitis</taxon>
    </lineage>
</organism>
<proteinExistence type="predicted"/>
<feature type="domain" description="Reverse transcriptase" evidence="1">
    <location>
        <begin position="1"/>
        <end position="197"/>
    </location>
</feature>
<accession>A0A438J9N7</accession>
<comment type="caution">
    <text evidence="2">The sequence shown here is derived from an EMBL/GenBank/DDBJ whole genome shotgun (WGS) entry which is preliminary data.</text>
</comment>
<dbReference type="InterPro" id="IPR043502">
    <property type="entry name" value="DNA/RNA_pol_sf"/>
</dbReference>